<dbReference type="PROSITE" id="PS00867">
    <property type="entry name" value="CPSASE_2"/>
    <property type="match status" value="1"/>
</dbReference>
<dbReference type="GO" id="GO:0004485">
    <property type="term" value="F:methylcrotonoyl-CoA carboxylase activity"/>
    <property type="evidence" value="ECO:0007669"/>
    <property type="project" value="TreeGrafter"/>
</dbReference>
<feature type="domain" description="Lipoyl-binding" evidence="7">
    <location>
        <begin position="601"/>
        <end position="677"/>
    </location>
</feature>
<dbReference type="GO" id="GO:0005524">
    <property type="term" value="F:ATP binding"/>
    <property type="evidence" value="ECO:0007669"/>
    <property type="project" value="UniProtKB-UniRule"/>
</dbReference>
<protein>
    <submittedName>
        <fullName evidence="13">Methylcrotonoyl-CoA carboxylase subunit alpha, mitochondrial</fullName>
    </submittedName>
</protein>
<feature type="domain" description="Biotin carboxylation" evidence="9">
    <location>
        <begin position="27"/>
        <end position="470"/>
    </location>
</feature>
<dbReference type="PROSITE" id="PS50968">
    <property type="entry name" value="BIOTINYL_LIPOYL"/>
    <property type="match status" value="1"/>
</dbReference>
<dbReference type="PROSITE" id="PS00188">
    <property type="entry name" value="BIOTIN"/>
    <property type="match status" value="1"/>
</dbReference>
<evidence type="ECO:0000313" key="12">
    <source>
        <dbReference type="Proteomes" id="UP000274756"/>
    </source>
</evidence>
<dbReference type="CDD" id="cd06850">
    <property type="entry name" value="biotinyl_domain"/>
    <property type="match status" value="1"/>
</dbReference>
<dbReference type="InterPro" id="IPR050856">
    <property type="entry name" value="Biotin_carboxylase_complex"/>
</dbReference>
<dbReference type="InterPro" id="IPR011761">
    <property type="entry name" value="ATP-grasp"/>
</dbReference>
<sequence length="679" mass="76572">MRIEGLLKSGGSWNSRCSLSKMPVIKRIDRLLIANRGEIAVRIMKTCRKMSIETIGVYSDADKRSLHTKFADKAYHIGAAPSLESYLNIDKIVNTAIKARCQAIHPGYGFLSENAKFADCCASEGLIFVGPSSQAIRDMGAKNVSKQIMFDAGIPIINGYHGKEQSDECLLREAEKIGYPIMIKAVCGGGGKGMRIAWDKSEFKEKLKSAQSEAMKAFGNDEMIVEKFVEKPRHVEVQIFGDHHGNCVYLWERDCSIQRRHQKIIEEAPAPAIDDYTRKQLGESAVRAASAVSYVGAGTVEFIMNRQKEFFFMEMNTRLQVEHPVSEAITGTDLVEWQLKVAQGERLPLLQSDIHLNGHAIEARIYAEDTRAGFIPIAGSLKHIFFPSNARIDTGVQQGDEVSVYYDPMIAKIIVWGENRLEAIKKLERALNCTHIAGFSTNVTFMRSILNHDHFIKGNVCTEFINEHEEELFSEKNPSEVDICEAIVSKLLFDENQLDRNNLFLQNDYFRLNHTAKVDISIDGHLYNVEIFRKRKMVIKVGMKSFKISVDEVDRFDEQIKFIMEIQNEKRKVKAVTVDKKIIVFGDEHREYSLLRGFFDENTTNITNVGAIAPMPGVIEKILVQPGDSVTAGQSLIVMVAMKMEYIIRAPYDAVIHSILCKVGDTVRKNANLVKFNDE</sequence>
<evidence type="ECO:0000256" key="1">
    <source>
        <dbReference type="ARBA" id="ARBA00001953"/>
    </source>
</evidence>
<reference evidence="10 12" key="2">
    <citation type="submission" date="2018-11" db="EMBL/GenBank/DDBJ databases">
        <authorList>
            <consortium name="Pathogen Informatics"/>
        </authorList>
    </citation>
    <scope>NUCLEOTIDE SEQUENCE [LARGE SCALE GENOMIC DNA]</scope>
</reference>
<dbReference type="Pfam" id="PF02785">
    <property type="entry name" value="Biotin_carb_C"/>
    <property type="match status" value="1"/>
</dbReference>
<keyword evidence="4 6" id="KW-0067">ATP-binding</keyword>
<dbReference type="InterPro" id="IPR011764">
    <property type="entry name" value="Biotin_carboxylation_dom"/>
</dbReference>
<feature type="domain" description="ATP-grasp" evidence="8">
    <location>
        <begin position="146"/>
        <end position="343"/>
    </location>
</feature>
<dbReference type="Gene3D" id="2.40.50.100">
    <property type="match status" value="1"/>
</dbReference>
<dbReference type="GO" id="GO:0005739">
    <property type="term" value="C:mitochondrion"/>
    <property type="evidence" value="ECO:0007669"/>
    <property type="project" value="TreeGrafter"/>
</dbReference>
<dbReference type="AlphaFoldDB" id="A0A0N4UNA8"/>
<dbReference type="SUPFAM" id="SSF52440">
    <property type="entry name" value="PreATP-grasp domain"/>
    <property type="match status" value="1"/>
</dbReference>
<accession>A0A0N4UNA8</accession>
<dbReference type="InterPro" id="IPR016185">
    <property type="entry name" value="PreATP-grasp_dom_sf"/>
</dbReference>
<name>A0A0N4UNA8_DRAME</name>
<gene>
    <name evidence="10" type="ORF">DME_LOCUS3093</name>
</gene>
<reference evidence="13" key="1">
    <citation type="submission" date="2017-02" db="UniProtKB">
        <authorList>
            <consortium name="WormBaseParasite"/>
        </authorList>
    </citation>
    <scope>IDENTIFICATION</scope>
</reference>
<dbReference type="InterPro" id="IPR005482">
    <property type="entry name" value="Biotin_COase_C"/>
</dbReference>
<dbReference type="Pfam" id="PF02786">
    <property type="entry name" value="CPSase_L_D2"/>
    <property type="match status" value="1"/>
</dbReference>
<dbReference type="InterPro" id="IPR011054">
    <property type="entry name" value="Rudment_hybrid_motif"/>
</dbReference>
<dbReference type="GO" id="GO:0046872">
    <property type="term" value="F:metal ion binding"/>
    <property type="evidence" value="ECO:0007669"/>
    <property type="project" value="InterPro"/>
</dbReference>
<dbReference type="PANTHER" id="PTHR18866:SF33">
    <property type="entry name" value="METHYLCROTONOYL-COA CARBOXYLASE SUBUNIT ALPHA, MITOCHONDRIAL-RELATED"/>
    <property type="match status" value="1"/>
</dbReference>
<dbReference type="Pfam" id="PF00289">
    <property type="entry name" value="Biotin_carb_N"/>
    <property type="match status" value="1"/>
</dbReference>
<evidence type="ECO:0000256" key="2">
    <source>
        <dbReference type="ARBA" id="ARBA00022598"/>
    </source>
</evidence>
<dbReference type="Pfam" id="PF00364">
    <property type="entry name" value="Biotin_lipoyl"/>
    <property type="match status" value="1"/>
</dbReference>
<evidence type="ECO:0000313" key="10">
    <source>
        <dbReference type="EMBL" id="VDN53120.1"/>
    </source>
</evidence>
<dbReference type="SUPFAM" id="SSF51246">
    <property type="entry name" value="Rudiment single hybrid motif"/>
    <property type="match status" value="1"/>
</dbReference>
<evidence type="ECO:0000256" key="6">
    <source>
        <dbReference type="PROSITE-ProRule" id="PRU00409"/>
    </source>
</evidence>
<dbReference type="SUPFAM" id="SSF56059">
    <property type="entry name" value="Glutathione synthetase ATP-binding domain-like"/>
    <property type="match status" value="1"/>
</dbReference>
<dbReference type="Gene3D" id="3.30.470.20">
    <property type="entry name" value="ATP-grasp fold, B domain"/>
    <property type="match status" value="1"/>
</dbReference>
<dbReference type="FunFam" id="3.30.470.20:FF:000028">
    <property type="entry name" value="Methylcrotonoyl-CoA carboxylase subunit alpha, mitochondrial"/>
    <property type="match status" value="1"/>
</dbReference>
<dbReference type="SMART" id="SM00878">
    <property type="entry name" value="Biotin_carb_C"/>
    <property type="match status" value="1"/>
</dbReference>
<evidence type="ECO:0000313" key="11">
    <source>
        <dbReference type="Proteomes" id="UP000038040"/>
    </source>
</evidence>
<evidence type="ECO:0000259" key="8">
    <source>
        <dbReference type="PROSITE" id="PS50975"/>
    </source>
</evidence>
<dbReference type="SUPFAM" id="SSF51230">
    <property type="entry name" value="Single hybrid motif"/>
    <property type="match status" value="1"/>
</dbReference>
<dbReference type="InterPro" id="IPR005481">
    <property type="entry name" value="BC-like_N"/>
</dbReference>
<keyword evidence="3 6" id="KW-0547">Nucleotide-binding</keyword>
<dbReference type="PANTHER" id="PTHR18866">
    <property type="entry name" value="CARBOXYLASE:PYRUVATE/ACETYL-COA/PROPIONYL-COA CARBOXYLASE"/>
    <property type="match status" value="1"/>
</dbReference>
<evidence type="ECO:0000259" key="7">
    <source>
        <dbReference type="PROSITE" id="PS50968"/>
    </source>
</evidence>
<dbReference type="Proteomes" id="UP000274756">
    <property type="component" value="Unassembled WGS sequence"/>
</dbReference>
<dbReference type="InterPro" id="IPR005479">
    <property type="entry name" value="CPAse_ATP-bd"/>
</dbReference>
<dbReference type="PROSITE" id="PS50979">
    <property type="entry name" value="BC"/>
    <property type="match status" value="1"/>
</dbReference>
<evidence type="ECO:0000259" key="9">
    <source>
        <dbReference type="PROSITE" id="PS50979"/>
    </source>
</evidence>
<dbReference type="InterPro" id="IPR000089">
    <property type="entry name" value="Biotin_lipoyl"/>
</dbReference>
<dbReference type="PROSITE" id="PS50975">
    <property type="entry name" value="ATP_GRASP"/>
    <property type="match status" value="1"/>
</dbReference>
<evidence type="ECO:0000313" key="13">
    <source>
        <dbReference type="WBParaSite" id="DME_0000938201-mRNA-1"/>
    </source>
</evidence>
<keyword evidence="5" id="KW-0092">Biotin</keyword>
<keyword evidence="12" id="KW-1185">Reference proteome</keyword>
<organism evidence="11 13">
    <name type="scientific">Dracunculus medinensis</name>
    <name type="common">Guinea worm</name>
    <dbReference type="NCBI Taxonomy" id="318479"/>
    <lineage>
        <taxon>Eukaryota</taxon>
        <taxon>Metazoa</taxon>
        <taxon>Ecdysozoa</taxon>
        <taxon>Nematoda</taxon>
        <taxon>Chromadorea</taxon>
        <taxon>Rhabditida</taxon>
        <taxon>Spirurina</taxon>
        <taxon>Dracunculoidea</taxon>
        <taxon>Dracunculidae</taxon>
        <taxon>Dracunculus</taxon>
    </lineage>
</organism>
<dbReference type="STRING" id="318479.A0A0N4UNA8"/>
<dbReference type="Proteomes" id="UP000038040">
    <property type="component" value="Unplaced"/>
</dbReference>
<evidence type="ECO:0000256" key="3">
    <source>
        <dbReference type="ARBA" id="ARBA00022741"/>
    </source>
</evidence>
<dbReference type="EMBL" id="UYYG01000103">
    <property type="protein sequence ID" value="VDN53120.1"/>
    <property type="molecule type" value="Genomic_DNA"/>
</dbReference>
<dbReference type="InterPro" id="IPR001882">
    <property type="entry name" value="Biotin_BS"/>
</dbReference>
<proteinExistence type="predicted"/>
<comment type="cofactor">
    <cofactor evidence="1">
        <name>biotin</name>
        <dbReference type="ChEBI" id="CHEBI:57586"/>
    </cofactor>
</comment>
<keyword evidence="2" id="KW-0436">Ligase</keyword>
<dbReference type="InterPro" id="IPR011053">
    <property type="entry name" value="Single_hybrid_motif"/>
</dbReference>
<evidence type="ECO:0000256" key="4">
    <source>
        <dbReference type="ARBA" id="ARBA00022840"/>
    </source>
</evidence>
<evidence type="ECO:0000256" key="5">
    <source>
        <dbReference type="ARBA" id="ARBA00023267"/>
    </source>
</evidence>
<dbReference type="WBParaSite" id="DME_0000938201-mRNA-1">
    <property type="protein sequence ID" value="DME_0000938201-mRNA-1"/>
    <property type="gene ID" value="DME_0000938201"/>
</dbReference>
<dbReference type="OrthoDB" id="196847at2759"/>